<protein>
    <submittedName>
        <fullName evidence="1">Uncharacterized protein</fullName>
    </submittedName>
</protein>
<dbReference type="GeneID" id="23612223"/>
<name>A0A087SBH9_AUXPR</name>
<dbReference type="RefSeq" id="XP_011395953.1">
    <property type="nucleotide sequence ID" value="XM_011397651.1"/>
</dbReference>
<accession>A0A087SBH9</accession>
<dbReference type="AlphaFoldDB" id="A0A087SBH9"/>
<dbReference type="Proteomes" id="UP000028924">
    <property type="component" value="Unassembled WGS sequence"/>
</dbReference>
<sequence>MFACVRVCLPEMITRKIDSLSANTQALLRGQNEMRSANAEIRAALADLNRIFTIRYADIPKLTDRLDSALKRVTDQNAIVKVTGGCMARDMGPVGH</sequence>
<reference evidence="1 2" key="1">
    <citation type="journal article" date="2014" name="BMC Genomics">
        <title>Oil accumulation mechanisms of the oleaginous microalga Chlorella protothecoides revealed through its genome, transcriptomes, and proteomes.</title>
        <authorList>
            <person name="Gao C."/>
            <person name="Wang Y."/>
            <person name="Shen Y."/>
            <person name="Yan D."/>
            <person name="He X."/>
            <person name="Dai J."/>
            <person name="Wu Q."/>
        </authorList>
    </citation>
    <scope>NUCLEOTIDE SEQUENCE [LARGE SCALE GENOMIC DNA]</scope>
    <source>
        <strain evidence="1 2">0710</strain>
    </source>
</reference>
<evidence type="ECO:0000313" key="1">
    <source>
        <dbReference type="EMBL" id="KFM23083.1"/>
    </source>
</evidence>
<dbReference type="EMBL" id="KL662087">
    <property type="protein sequence ID" value="KFM23083.1"/>
    <property type="molecule type" value="Genomic_DNA"/>
</dbReference>
<gene>
    <name evidence="1" type="ORF">F751_0832</name>
</gene>
<organism evidence="1 2">
    <name type="scientific">Auxenochlorella protothecoides</name>
    <name type="common">Green microalga</name>
    <name type="synonym">Chlorella protothecoides</name>
    <dbReference type="NCBI Taxonomy" id="3075"/>
    <lineage>
        <taxon>Eukaryota</taxon>
        <taxon>Viridiplantae</taxon>
        <taxon>Chlorophyta</taxon>
        <taxon>core chlorophytes</taxon>
        <taxon>Trebouxiophyceae</taxon>
        <taxon>Chlorellales</taxon>
        <taxon>Chlorellaceae</taxon>
        <taxon>Auxenochlorella</taxon>
    </lineage>
</organism>
<evidence type="ECO:0000313" key="2">
    <source>
        <dbReference type="Proteomes" id="UP000028924"/>
    </source>
</evidence>
<proteinExistence type="predicted"/>
<dbReference type="KEGG" id="apro:F751_0832"/>
<keyword evidence="2" id="KW-1185">Reference proteome</keyword>